<feature type="region of interest" description="Disordered" evidence="1">
    <location>
        <begin position="1"/>
        <end position="33"/>
    </location>
</feature>
<accession>A0A8S1HE48</accession>
<dbReference type="PANTHER" id="PTHR33936:SF9">
    <property type="entry name" value="C2H2-TYPE DOMAIN-CONTAINING PROTEIN"/>
    <property type="match status" value="1"/>
</dbReference>
<dbReference type="Proteomes" id="UP000835052">
    <property type="component" value="Unassembled WGS sequence"/>
</dbReference>
<feature type="domain" description="C2H2-type" evidence="2">
    <location>
        <begin position="117"/>
        <end position="140"/>
    </location>
</feature>
<dbReference type="OrthoDB" id="5808026at2759"/>
<protein>
    <recommendedName>
        <fullName evidence="2">C2H2-type domain-containing protein</fullName>
    </recommendedName>
</protein>
<dbReference type="InterPro" id="IPR052797">
    <property type="entry name" value="RegFact_GeneExpr_CellDeath"/>
</dbReference>
<evidence type="ECO:0000259" key="2">
    <source>
        <dbReference type="PROSITE" id="PS00028"/>
    </source>
</evidence>
<dbReference type="Gene3D" id="3.30.420.10">
    <property type="entry name" value="Ribonuclease H-like superfamily/Ribonuclease H"/>
    <property type="match status" value="1"/>
</dbReference>
<dbReference type="EMBL" id="CAJGYM010000028">
    <property type="protein sequence ID" value="CAD6192548.1"/>
    <property type="molecule type" value="Genomic_DNA"/>
</dbReference>
<feature type="compositionally biased region" description="Acidic residues" evidence="1">
    <location>
        <begin position="24"/>
        <end position="33"/>
    </location>
</feature>
<dbReference type="AlphaFoldDB" id="A0A8S1HE48"/>
<evidence type="ECO:0000313" key="4">
    <source>
        <dbReference type="Proteomes" id="UP000835052"/>
    </source>
</evidence>
<feature type="compositionally biased region" description="Basic and acidic residues" evidence="1">
    <location>
        <begin position="433"/>
        <end position="450"/>
    </location>
</feature>
<proteinExistence type="predicted"/>
<dbReference type="InterPro" id="IPR013087">
    <property type="entry name" value="Znf_C2H2_type"/>
</dbReference>
<dbReference type="SMART" id="SM00355">
    <property type="entry name" value="ZnF_C2H2"/>
    <property type="match status" value="2"/>
</dbReference>
<dbReference type="SUPFAM" id="SSF53098">
    <property type="entry name" value="Ribonuclease H-like"/>
    <property type="match status" value="1"/>
</dbReference>
<feature type="region of interest" description="Disordered" evidence="1">
    <location>
        <begin position="628"/>
        <end position="732"/>
    </location>
</feature>
<feature type="compositionally biased region" description="Low complexity" evidence="1">
    <location>
        <begin position="1"/>
        <end position="23"/>
    </location>
</feature>
<dbReference type="PANTHER" id="PTHR33936">
    <property type="entry name" value="PROTEIN CBG17840"/>
    <property type="match status" value="1"/>
</dbReference>
<sequence>MEEKNASTSSATTSEAPSKSEPELTVENEEELQVDEVDGEVVLEENEGFGFEYDSSFHVMQEQNMLYELYQPEETPQGTFLCRICLRLGRENEFPDRVAFTTHRYKSHGSFNNTILCPVQDCRETFAAMASLRRHLTMNHNAPIEVHQKMFANIGEFEKWRHLVEMSSQSRFMLHSKQPKHRRQVMHCACSEHKLVLQSSKHRLPRLRMQKEGACCPAQISFRIEAKTGQVQCFCQLYHIGHIENNETKSEKTDRYSHMICRPIGAHFPMKPEFYGDRALQFIQIDIVGIEATVYGNAVYENFLMVVDLKTKFLWGRALTDPSRTVLIRLLSEIFFQFGVPQGFSCSMSTTLIREAMRAIETVFSVEIREVWNEPPKYDEIEQGLLQSASSELGSPHRWVEMLPFSIMEINHRAINGKSPFERMFNRKPLGVSEEKEPSPRGAVDQEKSRKNVGFLDPEDLGAELGYSVGERVYLRQGTKKPGRGNNLPFIYGYIAEVDRHSPHYPYKVHHSQSEDPWPSEANVYAWASSYDILPTTHSVKAINEKERQEIMRSLLCSCDQARGDHGEKARAPCELFRNTFCDNRMSRVCCEMFGGKQCYYHSLYPVFDDSYQRLETMYSIYQSKLKEARTKRSEARPDGNVSISQKRETSKPRTVAPTEGSTPAIKRVADTKIMGPPKKSTTSVPTQAKKTDSTITTDSEECQKSPIVPTSRRSSRKPVKSKVFDESTYCA</sequence>
<feature type="region of interest" description="Disordered" evidence="1">
    <location>
        <begin position="428"/>
        <end position="455"/>
    </location>
</feature>
<dbReference type="InterPro" id="IPR036397">
    <property type="entry name" value="RNaseH_sf"/>
</dbReference>
<keyword evidence="4" id="KW-1185">Reference proteome</keyword>
<gene>
    <name evidence="3" type="ORF">CAUJ_LOCUS8467</name>
</gene>
<feature type="compositionally biased region" description="Basic and acidic residues" evidence="1">
    <location>
        <begin position="628"/>
        <end position="638"/>
    </location>
</feature>
<name>A0A8S1HE48_9PELO</name>
<evidence type="ECO:0000256" key="1">
    <source>
        <dbReference type="SAM" id="MobiDB-lite"/>
    </source>
</evidence>
<comment type="caution">
    <text evidence="3">The sequence shown here is derived from an EMBL/GenBank/DDBJ whole genome shotgun (WGS) entry which is preliminary data.</text>
</comment>
<evidence type="ECO:0000313" key="3">
    <source>
        <dbReference type="EMBL" id="CAD6192548.1"/>
    </source>
</evidence>
<reference evidence="3" key="1">
    <citation type="submission" date="2020-10" db="EMBL/GenBank/DDBJ databases">
        <authorList>
            <person name="Kikuchi T."/>
        </authorList>
    </citation>
    <scope>NUCLEOTIDE SEQUENCE</scope>
    <source>
        <strain evidence="3">NKZ352</strain>
    </source>
</reference>
<organism evidence="3 4">
    <name type="scientific">Caenorhabditis auriculariae</name>
    <dbReference type="NCBI Taxonomy" id="2777116"/>
    <lineage>
        <taxon>Eukaryota</taxon>
        <taxon>Metazoa</taxon>
        <taxon>Ecdysozoa</taxon>
        <taxon>Nematoda</taxon>
        <taxon>Chromadorea</taxon>
        <taxon>Rhabditida</taxon>
        <taxon>Rhabditina</taxon>
        <taxon>Rhabditomorpha</taxon>
        <taxon>Rhabditoidea</taxon>
        <taxon>Rhabditidae</taxon>
        <taxon>Peloderinae</taxon>
        <taxon>Caenorhabditis</taxon>
    </lineage>
</organism>
<dbReference type="PROSITE" id="PS00028">
    <property type="entry name" value="ZINC_FINGER_C2H2_1"/>
    <property type="match status" value="1"/>
</dbReference>
<feature type="compositionally biased region" description="Polar residues" evidence="1">
    <location>
        <begin position="680"/>
        <end position="698"/>
    </location>
</feature>
<dbReference type="InterPro" id="IPR012337">
    <property type="entry name" value="RNaseH-like_sf"/>
</dbReference>
<dbReference type="GO" id="GO:0003676">
    <property type="term" value="F:nucleic acid binding"/>
    <property type="evidence" value="ECO:0007669"/>
    <property type="project" value="InterPro"/>
</dbReference>